<dbReference type="KEGG" id="vos:KNV97_11755"/>
<protein>
    <submittedName>
        <fullName evidence="2">Type IV pilus biogenesis/stability protein PilW</fullName>
    </submittedName>
</protein>
<gene>
    <name evidence="2" type="primary">pilW</name>
    <name evidence="2" type="ORF">KNV97_11755</name>
</gene>
<keyword evidence="1" id="KW-0802">TPR repeat</keyword>
<dbReference type="GO" id="GO:0003729">
    <property type="term" value="F:mRNA binding"/>
    <property type="evidence" value="ECO:0007669"/>
    <property type="project" value="InterPro"/>
</dbReference>
<dbReference type="PANTHER" id="PTHR44917:SF1">
    <property type="entry name" value="PROTEIN HIGH CHLOROPHYLL FLUORESCENT 107"/>
    <property type="match status" value="1"/>
</dbReference>
<dbReference type="Proteomes" id="UP000694232">
    <property type="component" value="Chromosome 1"/>
</dbReference>
<sequence>MQFKQLMLVGIITTAGCVTVTDIPDNHPQAMADSRIDLGLGYLSQGNMNKARENLYRAARHAPDYARSQLALAHYLDQVGETEKARHVYLQARLDHPENGDVLNNFGTFLCKHGDYLSADTLFNQALQRPDYNQPAATLENAALCANKSGNQKQAIHYLDRSLNYDPSQATAWLALTRMQLAAGNTEDARNTLRGFSQRFGNPKAVQQLWLEVNAAWGRHKKTSAERRLLLK</sequence>
<dbReference type="InterPro" id="IPR019734">
    <property type="entry name" value="TPR_rpt"/>
</dbReference>
<dbReference type="RefSeq" id="WP_218563191.1">
    <property type="nucleotide sequence ID" value="NZ_CP076643.1"/>
</dbReference>
<dbReference type="InterPro" id="IPR044624">
    <property type="entry name" value="Mbb1-like"/>
</dbReference>
<organism evidence="2 3">
    <name type="scientific">Vibrio ostreae</name>
    <dbReference type="NCBI Taxonomy" id="2841925"/>
    <lineage>
        <taxon>Bacteria</taxon>
        <taxon>Pseudomonadati</taxon>
        <taxon>Pseudomonadota</taxon>
        <taxon>Gammaproteobacteria</taxon>
        <taxon>Vibrionales</taxon>
        <taxon>Vibrionaceae</taxon>
        <taxon>Vibrio</taxon>
    </lineage>
</organism>
<dbReference type="PROSITE" id="PS50005">
    <property type="entry name" value="TPR"/>
    <property type="match status" value="1"/>
</dbReference>
<proteinExistence type="predicted"/>
<evidence type="ECO:0000313" key="3">
    <source>
        <dbReference type="Proteomes" id="UP000694232"/>
    </source>
</evidence>
<dbReference type="PANTHER" id="PTHR44917">
    <property type="entry name" value="PROTEIN HIGH CHLOROPHYLL FLUORESCENT 107"/>
    <property type="match status" value="1"/>
</dbReference>
<keyword evidence="3" id="KW-1185">Reference proteome</keyword>
<dbReference type="InterPro" id="IPR013360">
    <property type="entry name" value="Pilus_4_PilW"/>
</dbReference>
<name>A0A975YPJ2_9VIBR</name>
<dbReference type="PROSITE" id="PS51257">
    <property type="entry name" value="PROKAR_LIPOPROTEIN"/>
    <property type="match status" value="1"/>
</dbReference>
<accession>A0A975YPJ2</accession>
<reference evidence="2" key="1">
    <citation type="submission" date="2021-06" db="EMBL/GenBank/DDBJ databases">
        <title>Vibrio nov. sp., novel gut bacterium isolated from Yellow Sea oyster.</title>
        <authorList>
            <person name="Muhammad N."/>
            <person name="Nguyen T.H."/>
            <person name="Lee Y.-J."/>
            <person name="Ko J."/>
            <person name="Kim S.-G."/>
        </authorList>
    </citation>
    <scope>NUCLEOTIDE SEQUENCE</scope>
    <source>
        <strain evidence="2">OG9-811</strain>
    </source>
</reference>
<dbReference type="SMART" id="SM00028">
    <property type="entry name" value="TPR"/>
    <property type="match status" value="4"/>
</dbReference>
<dbReference type="AlphaFoldDB" id="A0A975YPJ2"/>
<dbReference type="Pfam" id="PF14559">
    <property type="entry name" value="TPR_19"/>
    <property type="match status" value="2"/>
</dbReference>
<dbReference type="EMBL" id="CP076643">
    <property type="protein sequence ID" value="QXO18887.1"/>
    <property type="molecule type" value="Genomic_DNA"/>
</dbReference>
<dbReference type="NCBIfam" id="TIGR02521">
    <property type="entry name" value="type_IV_pilW"/>
    <property type="match status" value="1"/>
</dbReference>
<dbReference type="GO" id="GO:0006397">
    <property type="term" value="P:mRNA processing"/>
    <property type="evidence" value="ECO:0007669"/>
    <property type="project" value="InterPro"/>
</dbReference>
<feature type="repeat" description="TPR" evidence="1">
    <location>
        <begin position="32"/>
        <end position="65"/>
    </location>
</feature>
<evidence type="ECO:0000313" key="2">
    <source>
        <dbReference type="EMBL" id="QXO18887.1"/>
    </source>
</evidence>
<evidence type="ECO:0000256" key="1">
    <source>
        <dbReference type="PROSITE-ProRule" id="PRU00339"/>
    </source>
</evidence>